<evidence type="ECO:0000313" key="15">
    <source>
        <dbReference type="EMBL" id="KNZ52384.1"/>
    </source>
</evidence>
<evidence type="ECO:0000256" key="7">
    <source>
        <dbReference type="ARBA" id="ARBA00022840"/>
    </source>
</evidence>
<dbReference type="EMBL" id="LAVV01008612">
    <property type="protein sequence ID" value="KNZ52384.1"/>
    <property type="molecule type" value="Genomic_DNA"/>
</dbReference>
<keyword evidence="3" id="KW-0812">Transmembrane</keyword>
<keyword evidence="8" id="KW-1133">Transmembrane helix</keyword>
<dbReference type="OrthoDB" id="10251412at2759"/>
<dbReference type="SUPFAM" id="SSF52540">
    <property type="entry name" value="P-loop containing nucleoside triphosphate hydrolases"/>
    <property type="match status" value="1"/>
</dbReference>
<accession>A0A0L6UV77</accession>
<keyword evidence="5" id="KW-0999">Mitochondrion inner membrane</keyword>
<keyword evidence="9" id="KW-0496">Mitochondrion</keyword>
<dbReference type="InterPro" id="IPR003960">
    <property type="entry name" value="ATPase_AAA_CS"/>
</dbReference>
<keyword evidence="4 12" id="KW-0547">Nucleotide-binding</keyword>
<reference evidence="15 16" key="1">
    <citation type="submission" date="2015-08" db="EMBL/GenBank/DDBJ databases">
        <title>Next Generation Sequencing and Analysis of the Genome of Puccinia sorghi L Schw, the Causal Agent of Maize Common Rust.</title>
        <authorList>
            <person name="Rochi L."/>
            <person name="Burguener G."/>
            <person name="Darino M."/>
            <person name="Turjanski A."/>
            <person name="Kreff E."/>
            <person name="Dieguez M.J."/>
            <person name="Sacco F."/>
        </authorList>
    </citation>
    <scope>NUCLEOTIDE SEQUENCE [LARGE SCALE GENOMIC DNA]</scope>
    <source>
        <strain evidence="15 16">RO10H11247</strain>
    </source>
</reference>
<gene>
    <name evidence="15" type="ORF">VP01_359g6</name>
</gene>
<dbReference type="CDD" id="cd19510">
    <property type="entry name" value="RecA-like_BCS1"/>
    <property type="match status" value="1"/>
</dbReference>
<evidence type="ECO:0000256" key="9">
    <source>
        <dbReference type="ARBA" id="ARBA00023128"/>
    </source>
</evidence>
<evidence type="ECO:0000256" key="2">
    <source>
        <dbReference type="ARBA" id="ARBA00007448"/>
    </source>
</evidence>
<sequence length="510" mass="58056">MRAFCSFSYPTSSVCIRDRLKTNHHHGSSQPAQHPSSRLLRSTLNHHQDCLRLHVRLYYLSKVRILTPLKLDHPPYFSAGFGLMGVGVALSGLKRSSTILFNLAQRRLLVTLEISSKDRSYLWFLNWMSKQSRKNSSTNQLAAETSYRQLSDGTHQVDFSLVPGPGNHYFKFQRAWFQVSSSFYAPFFFFSKVPYSNLQVTFIIIIFGVNVKVKRERDGKLIDLNSGTPWETLMLTTLSRDRKLLVDLLKEAKSVSMRTEEGKIVIYTSSGGAEWRPFGQPRTKRPLSSVVLDQGIKETLVADIKEFMGRARWYADRGIPYRRGYLLHGPPGSGKSSFIFALAGELQYHICVLNLSERGLSDDKLNHLLTNVPERSVILLEDDGRMKINITFSGLLNAIDGVTSTTSQRLIFMTTNHVEKLDPALIRPGRIDLSLRIGNATLHQTLELFKKFYEEEPELVSEMEKKVLLVYRNGGMFSMAGLQGLFIRYRKGADAIKEFDQIVQYPQVLT</sequence>
<keyword evidence="6" id="KW-0378">Hydrolase</keyword>
<dbReference type="GO" id="GO:0005743">
    <property type="term" value="C:mitochondrial inner membrane"/>
    <property type="evidence" value="ECO:0007669"/>
    <property type="project" value="UniProtKB-SubCell"/>
</dbReference>
<evidence type="ECO:0000256" key="3">
    <source>
        <dbReference type="ARBA" id="ARBA00022692"/>
    </source>
</evidence>
<dbReference type="GO" id="GO:0016887">
    <property type="term" value="F:ATP hydrolysis activity"/>
    <property type="evidence" value="ECO:0007669"/>
    <property type="project" value="InterPro"/>
</dbReference>
<evidence type="ECO:0000256" key="1">
    <source>
        <dbReference type="ARBA" id="ARBA00004434"/>
    </source>
</evidence>
<dbReference type="InterPro" id="IPR003959">
    <property type="entry name" value="ATPase_AAA_core"/>
</dbReference>
<dbReference type="PROSITE" id="PS00674">
    <property type="entry name" value="AAA"/>
    <property type="match status" value="1"/>
</dbReference>
<dbReference type="InterPro" id="IPR050747">
    <property type="entry name" value="Mitochondrial_chaperone_BCS1"/>
</dbReference>
<evidence type="ECO:0000256" key="6">
    <source>
        <dbReference type="ARBA" id="ARBA00022801"/>
    </source>
</evidence>
<dbReference type="Gene3D" id="3.40.50.300">
    <property type="entry name" value="P-loop containing nucleotide triphosphate hydrolases"/>
    <property type="match status" value="1"/>
</dbReference>
<dbReference type="GO" id="GO:0005524">
    <property type="term" value="F:ATP binding"/>
    <property type="evidence" value="ECO:0007669"/>
    <property type="project" value="UniProtKB-KW"/>
</dbReference>
<evidence type="ECO:0000256" key="12">
    <source>
        <dbReference type="RuleBase" id="RU003651"/>
    </source>
</evidence>
<dbReference type="Pfam" id="PF08740">
    <property type="entry name" value="BCS1_N"/>
    <property type="match status" value="2"/>
</dbReference>
<dbReference type="Proteomes" id="UP000037035">
    <property type="component" value="Unassembled WGS sequence"/>
</dbReference>
<evidence type="ECO:0000256" key="11">
    <source>
        <dbReference type="ARBA" id="ARBA00048778"/>
    </source>
</evidence>
<dbReference type="Pfam" id="PF00004">
    <property type="entry name" value="AAA"/>
    <property type="match status" value="1"/>
</dbReference>
<dbReference type="VEuPathDB" id="FungiDB:VP01_359g6"/>
<comment type="similarity">
    <text evidence="2">Belongs to the AAA ATPase family. BCS1 subfamily.</text>
</comment>
<evidence type="ECO:0000259" key="14">
    <source>
        <dbReference type="SMART" id="SM01024"/>
    </source>
</evidence>
<dbReference type="InterPro" id="IPR014851">
    <property type="entry name" value="BCS1_N"/>
</dbReference>
<evidence type="ECO:0000256" key="8">
    <source>
        <dbReference type="ARBA" id="ARBA00022989"/>
    </source>
</evidence>
<comment type="subcellular location">
    <subcellularLocation>
        <location evidence="1">Mitochondrion inner membrane</location>
        <topology evidence="1">Single-pass membrane protein</topology>
    </subcellularLocation>
</comment>
<protein>
    <submittedName>
        <fullName evidence="15">Mitochondrial chaperone BCS1</fullName>
    </submittedName>
</protein>
<feature type="domain" description="AAA+ ATPase" evidence="13">
    <location>
        <begin position="321"/>
        <end position="441"/>
    </location>
</feature>
<dbReference type="STRING" id="27349.A0A0L6UV77"/>
<evidence type="ECO:0000313" key="16">
    <source>
        <dbReference type="Proteomes" id="UP000037035"/>
    </source>
</evidence>
<comment type="catalytic activity">
    <reaction evidence="11">
        <text>ATP + H2O = ADP + phosphate + H(+)</text>
        <dbReference type="Rhea" id="RHEA:13065"/>
        <dbReference type="ChEBI" id="CHEBI:15377"/>
        <dbReference type="ChEBI" id="CHEBI:15378"/>
        <dbReference type="ChEBI" id="CHEBI:30616"/>
        <dbReference type="ChEBI" id="CHEBI:43474"/>
        <dbReference type="ChEBI" id="CHEBI:456216"/>
    </reaction>
    <physiologicalReaction direction="left-to-right" evidence="11">
        <dbReference type="Rhea" id="RHEA:13066"/>
    </physiologicalReaction>
</comment>
<evidence type="ECO:0000256" key="10">
    <source>
        <dbReference type="ARBA" id="ARBA00023136"/>
    </source>
</evidence>
<evidence type="ECO:0000259" key="13">
    <source>
        <dbReference type="SMART" id="SM00382"/>
    </source>
</evidence>
<comment type="caution">
    <text evidence="15">The sequence shown here is derived from an EMBL/GenBank/DDBJ whole genome shotgun (WGS) entry which is preliminary data.</text>
</comment>
<evidence type="ECO:0000256" key="4">
    <source>
        <dbReference type="ARBA" id="ARBA00022741"/>
    </source>
</evidence>
<evidence type="ECO:0000256" key="5">
    <source>
        <dbReference type="ARBA" id="ARBA00022792"/>
    </source>
</evidence>
<keyword evidence="16" id="KW-1185">Reference proteome</keyword>
<dbReference type="SMART" id="SM00382">
    <property type="entry name" value="AAA"/>
    <property type="match status" value="1"/>
</dbReference>
<dbReference type="Pfam" id="PF25426">
    <property type="entry name" value="AAA_lid_BCS1"/>
    <property type="match status" value="1"/>
</dbReference>
<dbReference type="PANTHER" id="PTHR23070">
    <property type="entry name" value="BCS1 AAA-TYPE ATPASE"/>
    <property type="match status" value="1"/>
</dbReference>
<dbReference type="SMART" id="SM01024">
    <property type="entry name" value="BCS1_N"/>
    <property type="match status" value="1"/>
</dbReference>
<keyword evidence="7 12" id="KW-0067">ATP-binding</keyword>
<dbReference type="InterPro" id="IPR027417">
    <property type="entry name" value="P-loop_NTPase"/>
</dbReference>
<dbReference type="AlphaFoldDB" id="A0A0L6UV77"/>
<dbReference type="InterPro" id="IPR057495">
    <property type="entry name" value="AAA_lid_BCS1"/>
</dbReference>
<feature type="domain" description="BCS1 N-terminal" evidence="14">
    <location>
        <begin position="84"/>
        <end position="290"/>
    </location>
</feature>
<proteinExistence type="inferred from homology"/>
<name>A0A0L6UV77_9BASI</name>
<dbReference type="InterPro" id="IPR003593">
    <property type="entry name" value="AAA+_ATPase"/>
</dbReference>
<keyword evidence="10" id="KW-0472">Membrane</keyword>
<organism evidence="15 16">
    <name type="scientific">Puccinia sorghi</name>
    <dbReference type="NCBI Taxonomy" id="27349"/>
    <lineage>
        <taxon>Eukaryota</taxon>
        <taxon>Fungi</taxon>
        <taxon>Dikarya</taxon>
        <taxon>Basidiomycota</taxon>
        <taxon>Pucciniomycotina</taxon>
        <taxon>Pucciniomycetes</taxon>
        <taxon>Pucciniales</taxon>
        <taxon>Pucciniaceae</taxon>
        <taxon>Puccinia</taxon>
    </lineage>
</organism>